<dbReference type="SUPFAM" id="SSF50494">
    <property type="entry name" value="Trypsin-like serine proteases"/>
    <property type="match status" value="1"/>
</dbReference>
<dbReference type="PROSITE" id="PS50240">
    <property type="entry name" value="TRYPSIN_DOM"/>
    <property type="match status" value="1"/>
</dbReference>
<dbReference type="InParanoid" id="B4LL82"/>
<evidence type="ECO:0000256" key="1">
    <source>
        <dbReference type="ARBA" id="ARBA00023157"/>
    </source>
</evidence>
<dbReference type="GO" id="GO:0004252">
    <property type="term" value="F:serine-type endopeptidase activity"/>
    <property type="evidence" value="ECO:0007669"/>
    <property type="project" value="InterPro"/>
</dbReference>
<evidence type="ECO:0000256" key="3">
    <source>
        <dbReference type="SAM" id="MobiDB-lite"/>
    </source>
</evidence>
<proteinExistence type="predicted"/>
<dbReference type="eggNOG" id="KOG3627">
    <property type="taxonomic scope" value="Eukaryota"/>
</dbReference>
<evidence type="ECO:0000256" key="2">
    <source>
        <dbReference type="PROSITE-ProRule" id="PRU00059"/>
    </source>
</evidence>
<dbReference type="Proteomes" id="UP000008792">
    <property type="component" value="Unassembled WGS sequence"/>
</dbReference>
<dbReference type="EMBL" id="CH940648">
    <property type="protein sequence ID" value="EDW60819.2"/>
    <property type="molecule type" value="Genomic_DNA"/>
</dbReference>
<dbReference type="AlphaFoldDB" id="B4LL82"/>
<dbReference type="SMR" id="B4LL82"/>
<feature type="region of interest" description="Disordered" evidence="3">
    <location>
        <begin position="241"/>
        <end position="286"/>
    </location>
</feature>
<evidence type="ECO:0000259" key="6">
    <source>
        <dbReference type="PROSITE" id="PS50240"/>
    </source>
</evidence>
<sequence>MLMRTCTFFQLARNRIAGWGVGARAEKKQSNYGAARVTVSCQLFAPAASLDERRRYVGGQISRYLATGIWTFEFLRRCRRRVSFSGLLNVALIMSWNILWMCLWLFVRQLVVILALYEQCNHQLELQAGQKIYINSPYYPAQYPAGSSCRYALQAPRDHVLHFKCDLQLHTLVKDTRCRAEVFHFNAEGDELLTSSEYFCGAGKFERQSFLNRAVISYISQSKEAAIAAVPATLVPKLRDKLPTRATSTSSSTTTTKAPPVKQEDQEDEKEAGQQNDDDDDDDDNFTNEVLHVLQDVGVSDALAYVASLLYDEPNNGRRIGSTPAPAYLAQLPGHTPKTSAKRGKILSVYPLGVPGGGRFSCLVEALSPNCNCGWSLTQRIASPTNDEASLHEFPSMAGVLTKKQGKVFCGAAIIHHHYLLSAAHCFLSPETNHASLLRIVVGEHDLSSAYETFFTRRYDLDALILHEQFSQANGQLRNDIALLRTRTPIQFNRSVGPACLPLQPAANGRKLPLVGQQLLAAGWGTTSYGGPQTHRLLKTTLDVISVEQCRSSLSEGSVPVHSFCTYTPGRDTCQYDSGGALYERSNGRLMAVGIVSYGYACATQQPSVNTRVASFIKWIRTKTPEVAYCLKHI</sequence>
<feature type="transmembrane region" description="Helical" evidence="4">
    <location>
        <begin position="86"/>
        <end position="107"/>
    </location>
</feature>
<feature type="compositionally biased region" description="Low complexity" evidence="3">
    <location>
        <begin position="247"/>
        <end position="256"/>
    </location>
</feature>
<dbReference type="Pfam" id="PF00089">
    <property type="entry name" value="Trypsin"/>
    <property type="match status" value="1"/>
</dbReference>
<comment type="caution">
    <text evidence="2">Lacks conserved residue(s) required for the propagation of feature annotation.</text>
</comment>
<protein>
    <submittedName>
        <fullName evidence="7">Uncharacterized protein</fullName>
        <ecNumber evidence="7">3.4.21.-</ecNumber>
    </submittedName>
</protein>
<dbReference type="FunFam" id="2.40.10.10:FF:000068">
    <property type="entry name" value="transmembrane protease serine 2"/>
    <property type="match status" value="1"/>
</dbReference>
<dbReference type="InterPro" id="IPR001314">
    <property type="entry name" value="Peptidase_S1A"/>
</dbReference>
<dbReference type="OrthoDB" id="6380398at2759"/>
<dbReference type="HOGENOM" id="CLU_006842_2_0_1"/>
<name>B4LL82_DROVI</name>
<dbReference type="STRING" id="7244.B4LL82"/>
<keyword evidence="4" id="KW-0472">Membrane</keyword>
<dbReference type="PANTHER" id="PTHR24258:SF134">
    <property type="entry name" value="AGAP011908-PA"/>
    <property type="match status" value="1"/>
</dbReference>
<dbReference type="InterPro" id="IPR000859">
    <property type="entry name" value="CUB_dom"/>
</dbReference>
<evidence type="ECO:0000313" key="8">
    <source>
        <dbReference type="Proteomes" id="UP000008792"/>
    </source>
</evidence>
<dbReference type="Pfam" id="PF00431">
    <property type="entry name" value="CUB"/>
    <property type="match status" value="1"/>
</dbReference>
<evidence type="ECO:0000259" key="5">
    <source>
        <dbReference type="PROSITE" id="PS01180"/>
    </source>
</evidence>
<evidence type="ECO:0000256" key="4">
    <source>
        <dbReference type="SAM" id="Phobius"/>
    </source>
</evidence>
<dbReference type="PANTHER" id="PTHR24258">
    <property type="entry name" value="SERINE PROTEASE-RELATED"/>
    <property type="match status" value="1"/>
</dbReference>
<dbReference type="PROSITE" id="PS01180">
    <property type="entry name" value="CUB"/>
    <property type="match status" value="1"/>
</dbReference>
<dbReference type="InterPro" id="IPR001254">
    <property type="entry name" value="Trypsin_dom"/>
</dbReference>
<dbReference type="InterPro" id="IPR009003">
    <property type="entry name" value="Peptidase_S1_PA"/>
</dbReference>
<dbReference type="CDD" id="cd00190">
    <property type="entry name" value="Tryp_SPc"/>
    <property type="match status" value="1"/>
</dbReference>
<gene>
    <name evidence="7" type="primary">Dvir\GJ21699</name>
    <name evidence="7" type="ORF">Dvir_GJ21699</name>
</gene>
<dbReference type="InterPro" id="IPR035914">
    <property type="entry name" value="Sperma_CUB_dom_sf"/>
</dbReference>
<keyword evidence="4" id="KW-1133">Transmembrane helix</keyword>
<organism evidence="7 8">
    <name type="scientific">Drosophila virilis</name>
    <name type="common">Fruit fly</name>
    <dbReference type="NCBI Taxonomy" id="7244"/>
    <lineage>
        <taxon>Eukaryota</taxon>
        <taxon>Metazoa</taxon>
        <taxon>Ecdysozoa</taxon>
        <taxon>Arthropoda</taxon>
        <taxon>Hexapoda</taxon>
        <taxon>Insecta</taxon>
        <taxon>Pterygota</taxon>
        <taxon>Neoptera</taxon>
        <taxon>Endopterygota</taxon>
        <taxon>Diptera</taxon>
        <taxon>Brachycera</taxon>
        <taxon>Muscomorpha</taxon>
        <taxon>Ephydroidea</taxon>
        <taxon>Drosophilidae</taxon>
        <taxon>Drosophila</taxon>
    </lineage>
</organism>
<feature type="domain" description="Peptidase S1" evidence="6">
    <location>
        <begin position="381"/>
        <end position="625"/>
    </location>
</feature>
<dbReference type="InterPro" id="IPR043504">
    <property type="entry name" value="Peptidase_S1_PA_chymotrypsin"/>
</dbReference>
<keyword evidence="1" id="KW-1015">Disulfide bond</keyword>
<dbReference type="PRINTS" id="PR00722">
    <property type="entry name" value="CHYMOTRYPSIN"/>
</dbReference>
<feature type="domain" description="CUB" evidence="5">
    <location>
        <begin position="120"/>
        <end position="237"/>
    </location>
</feature>
<keyword evidence="4" id="KW-0812">Transmembrane</keyword>
<dbReference type="Gene3D" id="2.40.10.10">
    <property type="entry name" value="Trypsin-like serine proteases"/>
    <property type="match status" value="1"/>
</dbReference>
<keyword evidence="7" id="KW-0378">Hydrolase</keyword>
<dbReference type="PROSITE" id="PS00134">
    <property type="entry name" value="TRYPSIN_HIS"/>
    <property type="match status" value="1"/>
</dbReference>
<dbReference type="SMART" id="SM00020">
    <property type="entry name" value="Tryp_SPc"/>
    <property type="match status" value="1"/>
</dbReference>
<dbReference type="SUPFAM" id="SSF49854">
    <property type="entry name" value="Spermadhesin, CUB domain"/>
    <property type="match status" value="1"/>
</dbReference>
<dbReference type="EC" id="3.4.21.-" evidence="7"/>
<evidence type="ECO:0000313" key="7">
    <source>
        <dbReference type="EMBL" id="EDW60819.2"/>
    </source>
</evidence>
<reference evidence="7 8" key="1">
    <citation type="journal article" date="2007" name="Nature">
        <title>Evolution of genes and genomes on the Drosophila phylogeny.</title>
        <authorList>
            <consortium name="Drosophila 12 Genomes Consortium"/>
            <person name="Clark A.G."/>
            <person name="Eisen M.B."/>
            <person name="Smith D.R."/>
            <person name="Bergman C.M."/>
            <person name="Oliver B."/>
            <person name="Markow T.A."/>
            <person name="Kaufman T.C."/>
            <person name="Kellis M."/>
            <person name="Gelbart W."/>
            <person name="Iyer V.N."/>
            <person name="Pollard D.A."/>
            <person name="Sackton T.B."/>
            <person name="Larracuente A.M."/>
            <person name="Singh N.D."/>
            <person name="Abad J.P."/>
            <person name="Abt D.N."/>
            <person name="Adryan B."/>
            <person name="Aguade M."/>
            <person name="Akashi H."/>
            <person name="Anderson W.W."/>
            <person name="Aquadro C.F."/>
            <person name="Ardell D.H."/>
            <person name="Arguello R."/>
            <person name="Artieri C.G."/>
            <person name="Barbash D.A."/>
            <person name="Barker D."/>
            <person name="Barsanti P."/>
            <person name="Batterham P."/>
            <person name="Batzoglou S."/>
            <person name="Begun D."/>
            <person name="Bhutkar A."/>
            <person name="Blanco E."/>
            <person name="Bosak S.A."/>
            <person name="Bradley R.K."/>
            <person name="Brand A.D."/>
            <person name="Brent M.R."/>
            <person name="Brooks A.N."/>
            <person name="Brown R.H."/>
            <person name="Butlin R.K."/>
            <person name="Caggese C."/>
            <person name="Calvi B.R."/>
            <person name="Bernardo de Carvalho A."/>
            <person name="Caspi A."/>
            <person name="Castrezana S."/>
            <person name="Celniker S.E."/>
            <person name="Chang J.L."/>
            <person name="Chapple C."/>
            <person name="Chatterji S."/>
            <person name="Chinwalla A."/>
            <person name="Civetta A."/>
            <person name="Clifton S.W."/>
            <person name="Comeron J.M."/>
            <person name="Costello J.C."/>
            <person name="Coyne J.A."/>
            <person name="Daub J."/>
            <person name="David R.G."/>
            <person name="Delcher A.L."/>
            <person name="Delehaunty K."/>
            <person name="Do C.B."/>
            <person name="Ebling H."/>
            <person name="Edwards K."/>
            <person name="Eickbush T."/>
            <person name="Evans J.D."/>
            <person name="Filipski A."/>
            <person name="Findeiss S."/>
            <person name="Freyhult E."/>
            <person name="Fulton L."/>
            <person name="Fulton R."/>
            <person name="Garcia A.C."/>
            <person name="Gardiner A."/>
            <person name="Garfield D.A."/>
            <person name="Garvin B.E."/>
            <person name="Gibson G."/>
            <person name="Gilbert D."/>
            <person name="Gnerre S."/>
            <person name="Godfrey J."/>
            <person name="Good R."/>
            <person name="Gotea V."/>
            <person name="Gravely B."/>
            <person name="Greenberg A.J."/>
            <person name="Griffiths-Jones S."/>
            <person name="Gross S."/>
            <person name="Guigo R."/>
            <person name="Gustafson E.A."/>
            <person name="Haerty W."/>
            <person name="Hahn M.W."/>
            <person name="Halligan D.L."/>
            <person name="Halpern A.L."/>
            <person name="Halter G.M."/>
            <person name="Han M.V."/>
            <person name="Heger A."/>
            <person name="Hillier L."/>
            <person name="Hinrichs A.S."/>
            <person name="Holmes I."/>
            <person name="Hoskins R.A."/>
            <person name="Hubisz M.J."/>
            <person name="Hultmark D."/>
            <person name="Huntley M.A."/>
            <person name="Jaffe D.B."/>
            <person name="Jagadeeshan S."/>
            <person name="Jeck W.R."/>
            <person name="Johnson J."/>
            <person name="Jones C.D."/>
            <person name="Jordan W.C."/>
            <person name="Karpen G.H."/>
            <person name="Kataoka E."/>
            <person name="Keightley P.D."/>
            <person name="Kheradpour P."/>
            <person name="Kirkness E.F."/>
            <person name="Koerich L.B."/>
            <person name="Kristiansen K."/>
            <person name="Kudrna D."/>
            <person name="Kulathinal R.J."/>
            <person name="Kumar S."/>
            <person name="Kwok R."/>
            <person name="Lander E."/>
            <person name="Langley C.H."/>
            <person name="Lapoint R."/>
            <person name="Lazzaro B.P."/>
            <person name="Lee S.J."/>
            <person name="Levesque L."/>
            <person name="Li R."/>
            <person name="Lin C.F."/>
            <person name="Lin M.F."/>
            <person name="Lindblad-Toh K."/>
            <person name="Llopart A."/>
            <person name="Long M."/>
            <person name="Low L."/>
            <person name="Lozovsky E."/>
            <person name="Lu J."/>
            <person name="Luo M."/>
            <person name="Machado C.A."/>
            <person name="Makalowski W."/>
            <person name="Marzo M."/>
            <person name="Matsuda M."/>
            <person name="Matzkin L."/>
            <person name="McAllister B."/>
            <person name="McBride C.S."/>
            <person name="McKernan B."/>
            <person name="McKernan K."/>
            <person name="Mendez-Lago M."/>
            <person name="Minx P."/>
            <person name="Mollenhauer M.U."/>
            <person name="Montooth K."/>
            <person name="Mount S.M."/>
            <person name="Mu X."/>
            <person name="Myers E."/>
            <person name="Negre B."/>
            <person name="Newfeld S."/>
            <person name="Nielsen R."/>
            <person name="Noor M.A."/>
            <person name="O'Grady P."/>
            <person name="Pachter L."/>
            <person name="Papaceit M."/>
            <person name="Parisi M.J."/>
            <person name="Parisi M."/>
            <person name="Parts L."/>
            <person name="Pedersen J.S."/>
            <person name="Pesole G."/>
            <person name="Phillippy A.M."/>
            <person name="Ponting C.P."/>
            <person name="Pop M."/>
            <person name="Porcelli D."/>
            <person name="Powell J.R."/>
            <person name="Prohaska S."/>
            <person name="Pruitt K."/>
            <person name="Puig M."/>
            <person name="Quesneville H."/>
            <person name="Ram K.R."/>
            <person name="Rand D."/>
            <person name="Rasmussen M.D."/>
            <person name="Reed L.K."/>
            <person name="Reenan R."/>
            <person name="Reily A."/>
            <person name="Remington K.A."/>
            <person name="Rieger T.T."/>
            <person name="Ritchie M.G."/>
            <person name="Robin C."/>
            <person name="Rogers Y.H."/>
            <person name="Rohde C."/>
            <person name="Rozas J."/>
            <person name="Rubenfield M.J."/>
            <person name="Ruiz A."/>
            <person name="Russo S."/>
            <person name="Salzberg S.L."/>
            <person name="Sanchez-Gracia A."/>
            <person name="Saranga D.J."/>
            <person name="Sato H."/>
            <person name="Schaeffer S.W."/>
            <person name="Schatz M.C."/>
            <person name="Schlenke T."/>
            <person name="Schwartz R."/>
            <person name="Segarra C."/>
            <person name="Singh R.S."/>
            <person name="Sirot L."/>
            <person name="Sirota M."/>
            <person name="Sisneros N.B."/>
            <person name="Smith C.D."/>
            <person name="Smith T.F."/>
            <person name="Spieth J."/>
            <person name="Stage D.E."/>
            <person name="Stark A."/>
            <person name="Stephan W."/>
            <person name="Strausberg R.L."/>
            <person name="Strempel S."/>
            <person name="Sturgill D."/>
            <person name="Sutton G."/>
            <person name="Sutton G.G."/>
            <person name="Tao W."/>
            <person name="Teichmann S."/>
            <person name="Tobari Y.N."/>
            <person name="Tomimura Y."/>
            <person name="Tsolas J.M."/>
            <person name="Valente V.L."/>
            <person name="Venter E."/>
            <person name="Venter J.C."/>
            <person name="Vicario S."/>
            <person name="Vieira F.G."/>
            <person name="Vilella A.J."/>
            <person name="Villasante A."/>
            <person name="Walenz B."/>
            <person name="Wang J."/>
            <person name="Wasserman M."/>
            <person name="Watts T."/>
            <person name="Wilson D."/>
            <person name="Wilson R.K."/>
            <person name="Wing R.A."/>
            <person name="Wolfner M.F."/>
            <person name="Wong A."/>
            <person name="Wong G.K."/>
            <person name="Wu C.I."/>
            <person name="Wu G."/>
            <person name="Yamamoto D."/>
            <person name="Yang H.P."/>
            <person name="Yang S.P."/>
            <person name="Yorke J.A."/>
            <person name="Yoshida K."/>
            <person name="Zdobnov E."/>
            <person name="Zhang P."/>
            <person name="Zhang Y."/>
            <person name="Zimin A.V."/>
            <person name="Baldwin J."/>
            <person name="Abdouelleil A."/>
            <person name="Abdulkadir J."/>
            <person name="Abebe A."/>
            <person name="Abera B."/>
            <person name="Abreu J."/>
            <person name="Acer S.C."/>
            <person name="Aftuck L."/>
            <person name="Alexander A."/>
            <person name="An P."/>
            <person name="Anderson E."/>
            <person name="Anderson S."/>
            <person name="Arachi H."/>
            <person name="Azer M."/>
            <person name="Bachantsang P."/>
            <person name="Barry A."/>
            <person name="Bayul T."/>
            <person name="Berlin A."/>
            <person name="Bessette D."/>
            <person name="Bloom T."/>
            <person name="Blye J."/>
            <person name="Boguslavskiy L."/>
            <person name="Bonnet C."/>
            <person name="Boukhgalter B."/>
            <person name="Bourzgui I."/>
            <person name="Brown A."/>
            <person name="Cahill P."/>
            <person name="Channer S."/>
            <person name="Cheshatsang Y."/>
            <person name="Chuda L."/>
            <person name="Citroen M."/>
            <person name="Collymore A."/>
            <person name="Cooke P."/>
            <person name="Costello M."/>
            <person name="D'Aco K."/>
            <person name="Daza R."/>
            <person name="De Haan G."/>
            <person name="DeGray S."/>
            <person name="DeMaso C."/>
            <person name="Dhargay N."/>
            <person name="Dooley K."/>
            <person name="Dooley E."/>
            <person name="Doricent M."/>
            <person name="Dorje P."/>
            <person name="Dorjee K."/>
            <person name="Dupes A."/>
            <person name="Elong R."/>
            <person name="Falk J."/>
            <person name="Farina A."/>
            <person name="Faro S."/>
            <person name="Ferguson D."/>
            <person name="Fisher S."/>
            <person name="Foley C.D."/>
            <person name="Franke A."/>
            <person name="Friedrich D."/>
            <person name="Gadbois L."/>
            <person name="Gearin G."/>
            <person name="Gearin C.R."/>
            <person name="Giannoukos G."/>
            <person name="Goode T."/>
            <person name="Graham J."/>
            <person name="Grandbois E."/>
            <person name="Grewal S."/>
            <person name="Gyaltsen K."/>
            <person name="Hafez N."/>
            <person name="Hagos B."/>
            <person name="Hall J."/>
            <person name="Henson C."/>
            <person name="Hollinger A."/>
            <person name="Honan T."/>
            <person name="Huard M.D."/>
            <person name="Hughes L."/>
            <person name="Hurhula B."/>
            <person name="Husby M.E."/>
            <person name="Kamat A."/>
            <person name="Kanga B."/>
            <person name="Kashin S."/>
            <person name="Khazanovich D."/>
            <person name="Kisner P."/>
            <person name="Lance K."/>
            <person name="Lara M."/>
            <person name="Lee W."/>
            <person name="Lennon N."/>
            <person name="Letendre F."/>
            <person name="LeVine R."/>
            <person name="Lipovsky A."/>
            <person name="Liu X."/>
            <person name="Liu J."/>
            <person name="Liu S."/>
            <person name="Lokyitsang T."/>
            <person name="Lokyitsang Y."/>
            <person name="Lubonja R."/>
            <person name="Lui A."/>
            <person name="MacDonald P."/>
            <person name="Magnisalis V."/>
            <person name="Maru K."/>
            <person name="Matthews C."/>
            <person name="McCusker W."/>
            <person name="McDonough S."/>
            <person name="Mehta T."/>
            <person name="Meldrim J."/>
            <person name="Meneus L."/>
            <person name="Mihai O."/>
            <person name="Mihalev A."/>
            <person name="Mihova T."/>
            <person name="Mittelman R."/>
            <person name="Mlenga V."/>
            <person name="Montmayeur A."/>
            <person name="Mulrain L."/>
            <person name="Navidi A."/>
            <person name="Naylor J."/>
            <person name="Negash T."/>
            <person name="Nguyen T."/>
            <person name="Nguyen N."/>
            <person name="Nicol R."/>
            <person name="Norbu C."/>
            <person name="Norbu N."/>
            <person name="Novod N."/>
            <person name="O'Neill B."/>
            <person name="Osman S."/>
            <person name="Markiewicz E."/>
            <person name="Oyono O.L."/>
            <person name="Patti C."/>
            <person name="Phunkhang P."/>
            <person name="Pierre F."/>
            <person name="Priest M."/>
            <person name="Raghuraman S."/>
            <person name="Rege F."/>
            <person name="Reyes R."/>
            <person name="Rise C."/>
            <person name="Rogov P."/>
            <person name="Ross K."/>
            <person name="Ryan E."/>
            <person name="Settipalli S."/>
            <person name="Shea T."/>
            <person name="Sherpa N."/>
            <person name="Shi L."/>
            <person name="Shih D."/>
            <person name="Sparrow T."/>
            <person name="Spaulding J."/>
            <person name="Stalker J."/>
            <person name="Stange-Thomann N."/>
            <person name="Stavropoulos S."/>
            <person name="Stone C."/>
            <person name="Strader C."/>
            <person name="Tesfaye S."/>
            <person name="Thomson T."/>
            <person name="Thoulutsang Y."/>
            <person name="Thoulutsang D."/>
            <person name="Topham K."/>
            <person name="Topping I."/>
            <person name="Tsamla T."/>
            <person name="Vassiliev H."/>
            <person name="Vo A."/>
            <person name="Wangchuk T."/>
            <person name="Wangdi T."/>
            <person name="Weiand M."/>
            <person name="Wilkinson J."/>
            <person name="Wilson A."/>
            <person name="Yadav S."/>
            <person name="Young G."/>
            <person name="Yu Q."/>
            <person name="Zembek L."/>
            <person name="Zhong D."/>
            <person name="Zimmer A."/>
            <person name="Zwirko Z."/>
            <person name="Jaffe D.B."/>
            <person name="Alvarez P."/>
            <person name="Brockman W."/>
            <person name="Butler J."/>
            <person name="Chin C."/>
            <person name="Gnerre S."/>
            <person name="Grabherr M."/>
            <person name="Kleber M."/>
            <person name="Mauceli E."/>
            <person name="MacCallum I."/>
        </authorList>
    </citation>
    <scope>NUCLEOTIDE SEQUENCE [LARGE SCALE GENOMIC DNA]</scope>
    <source>
        <strain evidence="8">Tucson 15010-1051.87</strain>
    </source>
</reference>
<feature type="compositionally biased region" description="Acidic residues" evidence="3">
    <location>
        <begin position="265"/>
        <end position="286"/>
    </location>
</feature>
<dbReference type="Gene3D" id="2.60.120.290">
    <property type="entry name" value="Spermadhesin, CUB domain"/>
    <property type="match status" value="1"/>
</dbReference>
<accession>B4LL82</accession>
<dbReference type="GO" id="GO:0006508">
    <property type="term" value="P:proteolysis"/>
    <property type="evidence" value="ECO:0007669"/>
    <property type="project" value="InterPro"/>
</dbReference>
<dbReference type="InterPro" id="IPR018114">
    <property type="entry name" value="TRYPSIN_HIS"/>
</dbReference>
<keyword evidence="8" id="KW-1185">Reference proteome</keyword>
<dbReference type="MEROPS" id="S01.B63"/>